<evidence type="ECO:0000256" key="4">
    <source>
        <dbReference type="ARBA" id="ARBA00023242"/>
    </source>
</evidence>
<proteinExistence type="inferred from homology"/>
<dbReference type="GO" id="GO:0005730">
    <property type="term" value="C:nucleolus"/>
    <property type="evidence" value="ECO:0007669"/>
    <property type="project" value="UniProtKB-SubCell"/>
</dbReference>
<evidence type="ECO:0000256" key="3">
    <source>
        <dbReference type="ARBA" id="ARBA00015522"/>
    </source>
</evidence>
<dbReference type="AlphaFoldDB" id="A0AAV2SZT5"/>
<evidence type="ECO:0000256" key="2">
    <source>
        <dbReference type="ARBA" id="ARBA00008479"/>
    </source>
</evidence>
<dbReference type="PANTHER" id="PTHR13243">
    <property type="entry name" value="HSPC111 PROTEIN-RELATED"/>
    <property type="match status" value="1"/>
</dbReference>
<dbReference type="EMBL" id="CAXLJL010000055">
    <property type="protein sequence ID" value="CAL5129895.1"/>
    <property type="molecule type" value="Genomic_DNA"/>
</dbReference>
<accession>A0AAV2SZT5</accession>
<comment type="caution">
    <text evidence="5">The sequence shown here is derived from an EMBL/GenBank/DDBJ whole genome shotgun (WGS) entry which is preliminary data.</text>
</comment>
<evidence type="ECO:0000313" key="5">
    <source>
        <dbReference type="EMBL" id="CAL5129895.1"/>
    </source>
</evidence>
<reference evidence="5" key="1">
    <citation type="submission" date="2024-06" db="EMBL/GenBank/DDBJ databases">
        <authorList>
            <person name="Liu X."/>
            <person name="Lenzi L."/>
            <person name="Haldenby T S."/>
            <person name="Uol C."/>
        </authorList>
    </citation>
    <scope>NUCLEOTIDE SEQUENCE</scope>
</reference>
<dbReference type="Pfam" id="PF09420">
    <property type="entry name" value="Nop16"/>
    <property type="match status" value="2"/>
</dbReference>
<gene>
    <name evidence="5" type="ORF">CDAUBV1_LOCUS1353</name>
</gene>
<protein>
    <recommendedName>
        <fullName evidence="3">Nucleolar protein 16</fullName>
    </recommendedName>
</protein>
<comment type="similarity">
    <text evidence="2">Belongs to the NOP16 family.</text>
</comment>
<evidence type="ECO:0000313" key="6">
    <source>
        <dbReference type="Proteomes" id="UP001497525"/>
    </source>
</evidence>
<evidence type="ECO:0000256" key="1">
    <source>
        <dbReference type="ARBA" id="ARBA00004604"/>
    </source>
</evidence>
<dbReference type="InterPro" id="IPR019002">
    <property type="entry name" value="Ribosome_biogenesis_Nop16"/>
</dbReference>
<comment type="subcellular location">
    <subcellularLocation>
        <location evidence="1">Nucleus</location>
        <location evidence="1">Nucleolus</location>
    </subcellularLocation>
</comment>
<sequence>MGKKNNFNYTRNRKKLRHKEKAKIRIKNPIIKSAWNHEVSMKSNFDRLGISYDPNNVLKISSRSFFKGEADKIPRLHKKTRVVEALEEAAKHAKVKPIYVSEDDQLFCMYNLEMHGDDFLAMSRDPKNMYQLTPKQLEHSIAKFKQTPRYSAYLKEKEAGTFDITAFYDIGTD</sequence>
<name>A0AAV2SZT5_CALDB</name>
<dbReference type="Proteomes" id="UP001497525">
    <property type="component" value="Unassembled WGS sequence"/>
</dbReference>
<organism evidence="5 6">
    <name type="scientific">Calicophoron daubneyi</name>
    <name type="common">Rumen fluke</name>
    <name type="synonym">Paramphistomum daubneyi</name>
    <dbReference type="NCBI Taxonomy" id="300641"/>
    <lineage>
        <taxon>Eukaryota</taxon>
        <taxon>Metazoa</taxon>
        <taxon>Spiralia</taxon>
        <taxon>Lophotrochozoa</taxon>
        <taxon>Platyhelminthes</taxon>
        <taxon>Trematoda</taxon>
        <taxon>Digenea</taxon>
        <taxon>Plagiorchiida</taxon>
        <taxon>Pronocephalata</taxon>
        <taxon>Paramphistomoidea</taxon>
        <taxon>Paramphistomidae</taxon>
        <taxon>Calicophoron</taxon>
    </lineage>
</organism>
<dbReference type="PANTHER" id="PTHR13243:SF1">
    <property type="entry name" value="NUCLEOLAR PROTEIN 16"/>
    <property type="match status" value="1"/>
</dbReference>
<keyword evidence="4" id="KW-0539">Nucleus</keyword>
<dbReference type="GO" id="GO:0042273">
    <property type="term" value="P:ribosomal large subunit biogenesis"/>
    <property type="evidence" value="ECO:0007669"/>
    <property type="project" value="TreeGrafter"/>
</dbReference>